<dbReference type="Gene3D" id="1.10.1200.120">
    <property type="entry name" value="Large-conductance mechanosensitive channel, MscL, domain 1"/>
    <property type="match status" value="1"/>
</dbReference>
<dbReference type="PANTHER" id="PTHR30266:SF2">
    <property type="entry name" value="LARGE-CONDUCTANCE MECHANOSENSITIVE CHANNEL"/>
    <property type="match status" value="1"/>
</dbReference>
<proteinExistence type="inferred from homology"/>
<dbReference type="EMBL" id="FUYB01000011">
    <property type="protein sequence ID" value="SKA83049.1"/>
    <property type="molecule type" value="Genomic_DNA"/>
</dbReference>
<protein>
    <recommendedName>
        <fullName evidence="11">Large-conductance mechanosensitive channel</fullName>
    </recommendedName>
</protein>
<dbReference type="Proteomes" id="UP000190460">
    <property type="component" value="Unassembled WGS sequence"/>
</dbReference>
<evidence type="ECO:0000256" key="5">
    <source>
        <dbReference type="ARBA" id="ARBA00022475"/>
    </source>
</evidence>
<evidence type="ECO:0000313" key="13">
    <source>
        <dbReference type="Proteomes" id="UP000190460"/>
    </source>
</evidence>
<evidence type="ECO:0000256" key="6">
    <source>
        <dbReference type="ARBA" id="ARBA00022692"/>
    </source>
</evidence>
<evidence type="ECO:0000256" key="1">
    <source>
        <dbReference type="ARBA" id="ARBA00004651"/>
    </source>
</evidence>
<evidence type="ECO:0000256" key="10">
    <source>
        <dbReference type="ARBA" id="ARBA00023303"/>
    </source>
</evidence>
<dbReference type="InterPro" id="IPR036019">
    <property type="entry name" value="MscL_channel"/>
</dbReference>
<evidence type="ECO:0000256" key="7">
    <source>
        <dbReference type="ARBA" id="ARBA00022989"/>
    </source>
</evidence>
<comment type="subcellular location">
    <subcellularLocation>
        <location evidence="11">Cell inner membrane</location>
        <topology evidence="11">Multi-pass membrane protein</topology>
    </subcellularLocation>
    <subcellularLocation>
        <location evidence="1">Cell membrane</location>
        <topology evidence="1">Multi-pass membrane protein</topology>
    </subcellularLocation>
</comment>
<evidence type="ECO:0000256" key="9">
    <source>
        <dbReference type="ARBA" id="ARBA00023136"/>
    </source>
</evidence>
<dbReference type="PROSITE" id="PS01327">
    <property type="entry name" value="MSCL"/>
    <property type="match status" value="1"/>
</dbReference>
<organism evidence="12 13">
    <name type="scientific">Thiothrix eikelboomii</name>
    <dbReference type="NCBI Taxonomy" id="92487"/>
    <lineage>
        <taxon>Bacteria</taxon>
        <taxon>Pseudomonadati</taxon>
        <taxon>Pseudomonadota</taxon>
        <taxon>Gammaproteobacteria</taxon>
        <taxon>Thiotrichales</taxon>
        <taxon>Thiotrichaceae</taxon>
        <taxon>Thiothrix</taxon>
    </lineage>
</organism>
<gene>
    <name evidence="11" type="primary">mscL</name>
    <name evidence="12" type="ORF">SAMN02745130_02349</name>
</gene>
<evidence type="ECO:0000256" key="2">
    <source>
        <dbReference type="ARBA" id="ARBA00007254"/>
    </source>
</evidence>
<dbReference type="HAMAP" id="MF_00115">
    <property type="entry name" value="MscL"/>
    <property type="match status" value="1"/>
</dbReference>
<dbReference type="RefSeq" id="WP_078922822.1">
    <property type="nucleotide sequence ID" value="NZ_FUYB01000011.1"/>
</dbReference>
<sequence length="125" mass="13251">MSLLSEFKEFAMRGNVIDLAVGVVIGAAFGKIVTSLVNDIIMPPIGMLLGGVNFSDLSIALDSAGKVVIKYGAFLQTVVDFLIIAAAIFLLVKAVNKVQKPKAAPPAGPTQEELLIQIRDILKTK</sequence>
<keyword evidence="6 11" id="KW-0812">Transmembrane</keyword>
<dbReference type="InterPro" id="IPR037673">
    <property type="entry name" value="MSC/AndL"/>
</dbReference>
<comment type="similarity">
    <text evidence="2 11">Belongs to the MscL family.</text>
</comment>
<keyword evidence="5 11" id="KW-1003">Cell membrane</keyword>
<dbReference type="GO" id="GO:0005886">
    <property type="term" value="C:plasma membrane"/>
    <property type="evidence" value="ECO:0007669"/>
    <property type="project" value="UniProtKB-SubCell"/>
</dbReference>
<comment type="function">
    <text evidence="11">Channel that opens in response to stretch forces in the membrane lipid bilayer. May participate in the regulation of osmotic pressure changes within the cell.</text>
</comment>
<accession>A0A1T4X0M9</accession>
<evidence type="ECO:0000256" key="11">
    <source>
        <dbReference type="HAMAP-Rule" id="MF_00115"/>
    </source>
</evidence>
<keyword evidence="13" id="KW-1185">Reference proteome</keyword>
<keyword evidence="7 11" id="KW-1133">Transmembrane helix</keyword>
<evidence type="ECO:0000256" key="3">
    <source>
        <dbReference type="ARBA" id="ARBA00011255"/>
    </source>
</evidence>
<feature type="transmembrane region" description="Helical" evidence="11">
    <location>
        <begin position="12"/>
        <end position="33"/>
    </location>
</feature>
<evidence type="ECO:0000256" key="4">
    <source>
        <dbReference type="ARBA" id="ARBA00022448"/>
    </source>
</evidence>
<dbReference type="STRING" id="92487.SAMN02745130_02349"/>
<keyword evidence="10 11" id="KW-0407">Ion channel</keyword>
<feature type="transmembrane region" description="Helical" evidence="11">
    <location>
        <begin position="73"/>
        <end position="92"/>
    </location>
</feature>
<keyword evidence="9 11" id="KW-0472">Membrane</keyword>
<dbReference type="InterPro" id="IPR001185">
    <property type="entry name" value="MS_channel"/>
</dbReference>
<dbReference type="PRINTS" id="PR01264">
    <property type="entry name" value="MECHCHANNEL"/>
</dbReference>
<dbReference type="PANTHER" id="PTHR30266">
    <property type="entry name" value="MECHANOSENSITIVE CHANNEL MSCL"/>
    <property type="match status" value="1"/>
</dbReference>
<evidence type="ECO:0000256" key="8">
    <source>
        <dbReference type="ARBA" id="ARBA00023065"/>
    </source>
</evidence>
<dbReference type="Pfam" id="PF01741">
    <property type="entry name" value="MscL"/>
    <property type="match status" value="1"/>
</dbReference>
<dbReference type="OrthoDB" id="9810350at2"/>
<dbReference type="AlphaFoldDB" id="A0A1T4X0M9"/>
<keyword evidence="8 11" id="KW-0406">Ion transport</keyword>
<keyword evidence="4 11" id="KW-0813">Transport</keyword>
<comment type="subunit">
    <text evidence="3 11">Homopentamer.</text>
</comment>
<dbReference type="NCBIfam" id="TIGR00220">
    <property type="entry name" value="mscL"/>
    <property type="match status" value="1"/>
</dbReference>
<dbReference type="FunFam" id="1.10.1200.120:FF:000001">
    <property type="entry name" value="Large-conductance mechanosensitive channel"/>
    <property type="match status" value="1"/>
</dbReference>
<name>A0A1T4X0M9_9GAMM</name>
<dbReference type="InterPro" id="IPR019823">
    <property type="entry name" value="Mechanosensitive_channel_CS"/>
</dbReference>
<evidence type="ECO:0000313" key="12">
    <source>
        <dbReference type="EMBL" id="SKA83049.1"/>
    </source>
</evidence>
<dbReference type="GO" id="GO:0008381">
    <property type="term" value="F:mechanosensitive monoatomic ion channel activity"/>
    <property type="evidence" value="ECO:0007669"/>
    <property type="project" value="UniProtKB-UniRule"/>
</dbReference>
<reference evidence="12 13" key="1">
    <citation type="submission" date="2017-02" db="EMBL/GenBank/DDBJ databases">
        <authorList>
            <person name="Peterson S.W."/>
        </authorList>
    </citation>
    <scope>NUCLEOTIDE SEQUENCE [LARGE SCALE GENOMIC DNA]</scope>
    <source>
        <strain evidence="12 13">ATCC 49788</strain>
    </source>
</reference>
<dbReference type="SUPFAM" id="SSF81330">
    <property type="entry name" value="Gated mechanosensitive channel"/>
    <property type="match status" value="1"/>
</dbReference>
<dbReference type="NCBIfam" id="NF001843">
    <property type="entry name" value="PRK00567.1-4"/>
    <property type="match status" value="1"/>
</dbReference>
<keyword evidence="11" id="KW-0997">Cell inner membrane</keyword>